<dbReference type="InterPro" id="IPR000639">
    <property type="entry name" value="Epox_hydrolase-like"/>
</dbReference>
<comment type="subunit">
    <text evidence="3 6">Monomer.</text>
</comment>
<evidence type="ECO:0000256" key="6">
    <source>
        <dbReference type="HAMAP-Rule" id="MF_01230"/>
    </source>
</evidence>
<protein>
    <recommendedName>
        <fullName evidence="4 6">Haloalkane dehalogenase</fullName>
        <ecNumber evidence="4 6">3.8.1.5</ecNumber>
    </recommendedName>
</protein>
<dbReference type="InterPro" id="IPR051340">
    <property type="entry name" value="Haloalkane_dehalogenase"/>
</dbReference>
<evidence type="ECO:0000256" key="2">
    <source>
        <dbReference type="ARBA" id="ARBA00008794"/>
    </source>
</evidence>
<dbReference type="eggNOG" id="COG0596">
    <property type="taxonomic scope" value="Bacteria"/>
</dbReference>
<dbReference type="SMR" id="M7CRB9"/>
<dbReference type="GO" id="GO:0004301">
    <property type="term" value="F:epoxide hydrolase activity"/>
    <property type="evidence" value="ECO:0007669"/>
    <property type="project" value="TreeGrafter"/>
</dbReference>
<dbReference type="OrthoDB" id="9780765at2"/>
<proteinExistence type="inferred from homology"/>
<evidence type="ECO:0000256" key="5">
    <source>
        <dbReference type="ARBA" id="ARBA00022801"/>
    </source>
</evidence>
<dbReference type="Pfam" id="PF00561">
    <property type="entry name" value="Abhydrolase_1"/>
    <property type="match status" value="1"/>
</dbReference>
<dbReference type="InterPro" id="IPR000073">
    <property type="entry name" value="AB_hydrolase_1"/>
</dbReference>
<dbReference type="PRINTS" id="PR00412">
    <property type="entry name" value="EPOXHYDRLASE"/>
</dbReference>
<dbReference type="HAMAP" id="MF_01230">
    <property type="entry name" value="Haloalk_dehal_type1"/>
    <property type="match status" value="1"/>
</dbReference>
<evidence type="ECO:0000313" key="8">
    <source>
        <dbReference type="EMBL" id="EMP56186.1"/>
    </source>
</evidence>
<feature type="active site" description="Proton acceptor" evidence="6">
    <location>
        <position position="274"/>
    </location>
</feature>
<feature type="active site" description="Nucleophile" evidence="6">
    <location>
        <position position="118"/>
    </location>
</feature>
<keyword evidence="5 6" id="KW-0378">Hydrolase</keyword>
<dbReference type="PANTHER" id="PTHR42977:SF3">
    <property type="entry name" value="AB HYDROLASE-1 DOMAIN-CONTAINING PROTEIN"/>
    <property type="match status" value="1"/>
</dbReference>
<evidence type="ECO:0000259" key="7">
    <source>
        <dbReference type="Pfam" id="PF00561"/>
    </source>
</evidence>
<evidence type="ECO:0000256" key="1">
    <source>
        <dbReference type="ARBA" id="ARBA00001644"/>
    </source>
</evidence>
<dbReference type="InterPro" id="IPR029058">
    <property type="entry name" value="AB_hydrolase_fold"/>
</dbReference>
<feature type="domain" description="AB hydrolase-1" evidence="7">
    <location>
        <begin position="42"/>
        <end position="281"/>
    </location>
</feature>
<dbReference type="PANTHER" id="PTHR42977">
    <property type="entry name" value="HYDROLASE-RELATED"/>
    <property type="match status" value="1"/>
</dbReference>
<comment type="catalytic activity">
    <reaction evidence="1 6">
        <text>1-haloalkane + H2O = a halide anion + a primary alcohol + H(+)</text>
        <dbReference type="Rhea" id="RHEA:19081"/>
        <dbReference type="ChEBI" id="CHEBI:15377"/>
        <dbReference type="ChEBI" id="CHEBI:15378"/>
        <dbReference type="ChEBI" id="CHEBI:15734"/>
        <dbReference type="ChEBI" id="CHEBI:16042"/>
        <dbReference type="ChEBI" id="CHEBI:18060"/>
        <dbReference type="EC" id="3.8.1.5"/>
    </reaction>
</comment>
<dbReference type="EC" id="3.8.1.5" evidence="4 6"/>
<keyword evidence="9" id="KW-1185">Reference proteome</keyword>
<dbReference type="Proteomes" id="UP000011960">
    <property type="component" value="Unassembled WGS sequence"/>
</dbReference>
<comment type="caution">
    <text evidence="8">The sequence shown here is derived from an EMBL/GenBank/DDBJ whole genome shotgun (WGS) entry which is preliminary data.</text>
</comment>
<evidence type="ECO:0000256" key="3">
    <source>
        <dbReference type="ARBA" id="ARBA00011245"/>
    </source>
</evidence>
<accession>M7CRB9</accession>
<comment type="function">
    <text evidence="6">Catalyzes hydrolytic cleavage of carbon-halogen bonds in halogenated aliphatic compounds, leading to the formation of the corresponding primary alcohols, halide ions and protons.</text>
</comment>
<dbReference type="NCBIfam" id="NF002043">
    <property type="entry name" value="PRK00870.1"/>
    <property type="match status" value="1"/>
</dbReference>
<dbReference type="SUPFAM" id="SSF53474">
    <property type="entry name" value="alpha/beta-Hydrolases"/>
    <property type="match status" value="1"/>
</dbReference>
<evidence type="ECO:0000313" key="9">
    <source>
        <dbReference type="Proteomes" id="UP000011960"/>
    </source>
</evidence>
<comment type="similarity">
    <text evidence="2 6">Belongs to the haloalkane dehalogenase family. Type 1 subfamily.</text>
</comment>
<dbReference type="EMBL" id="APAT01000015">
    <property type="protein sequence ID" value="EMP56186.1"/>
    <property type="molecule type" value="Genomic_DNA"/>
</dbReference>
<sequence>MDFVRTPEKRFERLLDYPFAPNYLSMGEMRMHYVDEGPETANPILMMHGEPSWSYLYRHMIPVCAAAGHRVIAPDLIGFGKSDKPTRVADYSYQAHMDWMQAFIDGLELDNITLVCQDWGSLLGLRLAAENPDRFRAIVVGNGMLPTGDQAVPKAFRIWRAFALHSPWFPIARIINTGSFRTLGPDERRAYDAPFPNKTFKAGARAFPALVPMSPNDPASEPNRKAWKVLEQWQKPFLTTFSNGDPITRGGDHYMQQRVPGAANQPHTTLTGGHFLQEDSPVDFANAINDLLKRMETA</sequence>
<dbReference type="STRING" id="1288826.MSNKSG1_09943"/>
<evidence type="ECO:0000256" key="4">
    <source>
        <dbReference type="ARBA" id="ARBA00012065"/>
    </source>
</evidence>
<gene>
    <name evidence="6" type="primary">dhmA</name>
    <name evidence="8" type="ORF">MSNKSG1_09943</name>
</gene>
<dbReference type="Gene3D" id="3.40.50.1820">
    <property type="entry name" value="alpha/beta hydrolase"/>
    <property type="match status" value="1"/>
</dbReference>
<name>M7CRB9_9GAMM</name>
<organism evidence="8 9">
    <name type="scientific">Marinobacter santoriniensis NKSG1</name>
    <dbReference type="NCBI Taxonomy" id="1288826"/>
    <lineage>
        <taxon>Bacteria</taxon>
        <taxon>Pseudomonadati</taxon>
        <taxon>Pseudomonadota</taxon>
        <taxon>Gammaproteobacteria</taxon>
        <taxon>Pseudomonadales</taxon>
        <taxon>Marinobacteraceae</taxon>
        <taxon>Marinobacter</taxon>
    </lineage>
</organism>
<reference evidence="8 9" key="1">
    <citation type="journal article" date="2013" name="Genome Announc.">
        <title>Genome Sequence of Hydrothermal Arsenic-Respiring Bacterium Marinobacter santoriniensis NKSG1T.</title>
        <authorList>
            <person name="Handley K.M."/>
            <person name="Upton M."/>
            <person name="Beatson S.A."/>
            <person name="Hery M."/>
            <person name="Lloyd J.R."/>
        </authorList>
    </citation>
    <scope>NUCLEOTIDE SEQUENCE [LARGE SCALE GENOMIC DNA]</scope>
    <source>
        <strain evidence="8 9">NKSG1</strain>
    </source>
</reference>
<dbReference type="PRINTS" id="PR00111">
    <property type="entry name" value="ABHYDROLASE"/>
</dbReference>
<dbReference type="RefSeq" id="WP_008939131.1">
    <property type="nucleotide sequence ID" value="NZ_APAT01000015.1"/>
</dbReference>
<dbReference type="AlphaFoldDB" id="M7CRB9"/>
<dbReference type="GO" id="GO:0018786">
    <property type="term" value="F:haloalkane dehalogenase activity"/>
    <property type="evidence" value="ECO:0007669"/>
    <property type="project" value="UniProtKB-UniRule"/>
</dbReference>
<dbReference type="InterPro" id="IPR023489">
    <property type="entry name" value="Haloalkane_dehalogenase_1"/>
</dbReference>
<dbReference type="ESTHER" id="9alte-m7crb9">
    <property type="family name" value="Haloalkane_dehalogenase-HLD1"/>
</dbReference>
<feature type="active site" description="Proton donor" evidence="6">
    <location>
        <position position="245"/>
    </location>
</feature>
<dbReference type="PATRIC" id="fig|1288826.3.peg.1960"/>